<keyword evidence="4 6" id="KW-0862">Zinc</keyword>
<keyword evidence="1 6" id="KW-0645">Protease</keyword>
<accession>A0A068NJE4</accession>
<dbReference type="PANTHER" id="PTHR22726">
    <property type="entry name" value="METALLOENDOPEPTIDASE OMA1"/>
    <property type="match status" value="1"/>
</dbReference>
<dbReference type="EMBL" id="CP007139">
    <property type="protein sequence ID" value="AIE83611.1"/>
    <property type="molecule type" value="Genomic_DNA"/>
</dbReference>
<dbReference type="Proteomes" id="UP000027982">
    <property type="component" value="Chromosome"/>
</dbReference>
<dbReference type="GO" id="GO:0004222">
    <property type="term" value="F:metalloendopeptidase activity"/>
    <property type="evidence" value="ECO:0007669"/>
    <property type="project" value="InterPro"/>
</dbReference>
<organism evidence="8 9">
    <name type="scientific">Fimbriimonas ginsengisoli Gsoil 348</name>
    <dbReference type="NCBI Taxonomy" id="661478"/>
    <lineage>
        <taxon>Bacteria</taxon>
        <taxon>Bacillati</taxon>
        <taxon>Armatimonadota</taxon>
        <taxon>Fimbriimonadia</taxon>
        <taxon>Fimbriimonadales</taxon>
        <taxon>Fimbriimonadaceae</taxon>
        <taxon>Fimbriimonas</taxon>
    </lineage>
</organism>
<dbReference type="PANTHER" id="PTHR22726:SF1">
    <property type="entry name" value="METALLOENDOPEPTIDASE OMA1, MITOCHONDRIAL"/>
    <property type="match status" value="1"/>
</dbReference>
<dbReference type="CDD" id="cd07333">
    <property type="entry name" value="M48C_bepA_like"/>
    <property type="match status" value="1"/>
</dbReference>
<evidence type="ECO:0000313" key="9">
    <source>
        <dbReference type="Proteomes" id="UP000027982"/>
    </source>
</evidence>
<keyword evidence="3 6" id="KW-0378">Hydrolase</keyword>
<dbReference type="eggNOG" id="COG4783">
    <property type="taxonomic scope" value="Bacteria"/>
</dbReference>
<dbReference type="MEROPS" id="M48.019"/>
<dbReference type="GO" id="GO:0051603">
    <property type="term" value="P:proteolysis involved in protein catabolic process"/>
    <property type="evidence" value="ECO:0007669"/>
    <property type="project" value="TreeGrafter"/>
</dbReference>
<evidence type="ECO:0000256" key="5">
    <source>
        <dbReference type="ARBA" id="ARBA00023049"/>
    </source>
</evidence>
<gene>
    <name evidence="8" type="ORF">OP10G_0243</name>
</gene>
<evidence type="ECO:0000256" key="2">
    <source>
        <dbReference type="ARBA" id="ARBA00022723"/>
    </source>
</evidence>
<dbReference type="AlphaFoldDB" id="A0A068NJE4"/>
<dbReference type="GO" id="GO:0046872">
    <property type="term" value="F:metal ion binding"/>
    <property type="evidence" value="ECO:0007669"/>
    <property type="project" value="UniProtKB-KW"/>
</dbReference>
<evidence type="ECO:0000256" key="1">
    <source>
        <dbReference type="ARBA" id="ARBA00022670"/>
    </source>
</evidence>
<dbReference type="Pfam" id="PF01435">
    <property type="entry name" value="Peptidase_M48"/>
    <property type="match status" value="1"/>
</dbReference>
<dbReference type="HOGENOM" id="CLU_029002_5_2_0"/>
<dbReference type="InterPro" id="IPR051156">
    <property type="entry name" value="Mito/Outer_Membr_Metalloprot"/>
</dbReference>
<dbReference type="InterPro" id="IPR001915">
    <property type="entry name" value="Peptidase_M48"/>
</dbReference>
<dbReference type="KEGG" id="fgi:OP10G_0243"/>
<evidence type="ECO:0000256" key="6">
    <source>
        <dbReference type="RuleBase" id="RU003983"/>
    </source>
</evidence>
<proteinExistence type="inferred from homology"/>
<keyword evidence="5 6" id="KW-0482">Metalloprotease</keyword>
<keyword evidence="9" id="KW-1185">Reference proteome</keyword>
<dbReference type="STRING" id="661478.OP10G_0243"/>
<keyword evidence="2" id="KW-0479">Metal-binding</keyword>
<evidence type="ECO:0000256" key="4">
    <source>
        <dbReference type="ARBA" id="ARBA00022833"/>
    </source>
</evidence>
<protein>
    <submittedName>
        <fullName evidence="8">Peptidase M48, Ste24p</fullName>
    </submittedName>
</protein>
<evidence type="ECO:0000259" key="7">
    <source>
        <dbReference type="Pfam" id="PF01435"/>
    </source>
</evidence>
<evidence type="ECO:0000256" key="3">
    <source>
        <dbReference type="ARBA" id="ARBA00022801"/>
    </source>
</evidence>
<comment type="cofactor">
    <cofactor evidence="6">
        <name>Zn(2+)</name>
        <dbReference type="ChEBI" id="CHEBI:29105"/>
    </cofactor>
    <text evidence="6">Binds 1 zinc ion per subunit.</text>
</comment>
<name>A0A068NJE4_FIMGI</name>
<evidence type="ECO:0000313" key="8">
    <source>
        <dbReference type="EMBL" id="AIE83611.1"/>
    </source>
</evidence>
<sequence length="242" mass="26933">MAASAPAQFSKPSAAQQLQLGKQAARELRSKERVLPAGDPRVEVVRRVGRRLLAAMADRTSPWEYSFDVIDSNQINAFALPGGPTFVYTGLLSHLKSEDELAGVMGHELTHVRKEHWAYAYRDQQRNNALLTLGALVFRPSRGVLDAAGLGSTLLLDLPFSRRHETEADQGGMDLMVRAGYNPQGMVDVFQMLNETSKGGRPPEFLSDHPSDSKRIRRMQEQANSMNRNFAPQRPLYFRNGG</sequence>
<dbReference type="GO" id="GO:0016020">
    <property type="term" value="C:membrane"/>
    <property type="evidence" value="ECO:0007669"/>
    <property type="project" value="TreeGrafter"/>
</dbReference>
<feature type="domain" description="Peptidase M48" evidence="7">
    <location>
        <begin position="45"/>
        <end position="221"/>
    </location>
</feature>
<reference evidence="8 9" key="1">
    <citation type="journal article" date="2014" name="PLoS ONE">
        <title>The first complete genome sequence of the class fimbriimonadia in the phylum armatimonadetes.</title>
        <authorList>
            <person name="Hu Z.Y."/>
            <person name="Wang Y.Z."/>
            <person name="Im W.T."/>
            <person name="Wang S.Y."/>
            <person name="Zhao G.P."/>
            <person name="Zheng H.J."/>
            <person name="Quan Z.X."/>
        </authorList>
    </citation>
    <scope>NUCLEOTIDE SEQUENCE [LARGE SCALE GENOMIC DNA]</scope>
    <source>
        <strain evidence="8">Gsoil 348</strain>
    </source>
</reference>
<comment type="similarity">
    <text evidence="6">Belongs to the peptidase M48 family.</text>
</comment>
<dbReference type="Gene3D" id="3.30.2010.10">
    <property type="entry name" value="Metalloproteases ('zincins'), catalytic domain"/>
    <property type="match status" value="1"/>
</dbReference>